<keyword evidence="5" id="KW-1185">Reference proteome</keyword>
<feature type="region of interest" description="Disordered" evidence="1">
    <location>
        <begin position="108"/>
        <end position="131"/>
    </location>
</feature>
<feature type="transmembrane region" description="Helical" evidence="2">
    <location>
        <begin position="50"/>
        <end position="74"/>
    </location>
</feature>
<evidence type="ECO:0000259" key="3">
    <source>
        <dbReference type="Pfam" id="PF07885"/>
    </source>
</evidence>
<accession>A0ABN2XLT5</accession>
<name>A0ABN2XLT5_9ACTN</name>
<evidence type="ECO:0000313" key="5">
    <source>
        <dbReference type="Proteomes" id="UP001500575"/>
    </source>
</evidence>
<feature type="transmembrane region" description="Helical" evidence="2">
    <location>
        <begin position="12"/>
        <end position="30"/>
    </location>
</feature>
<evidence type="ECO:0000256" key="2">
    <source>
        <dbReference type="SAM" id="Phobius"/>
    </source>
</evidence>
<sequence length="131" mass="13711">MTTQTWERRTEWPLAFAAVLFLGAYAWPIVDPDLDRYGDRYPVTAGGRLVDVGLMIAGIAVLGTVTATIASWLVDTVSAETSEEVDDLGIQVAELVALLKGTRPDIAEALPSTGPSAGPMAGLGPAPADQT</sequence>
<gene>
    <name evidence="4" type="ORF">GCM10009843_03100</name>
</gene>
<evidence type="ECO:0000256" key="1">
    <source>
        <dbReference type="SAM" id="MobiDB-lite"/>
    </source>
</evidence>
<dbReference type="SUPFAM" id="SSF81324">
    <property type="entry name" value="Voltage-gated potassium channels"/>
    <property type="match status" value="1"/>
</dbReference>
<proteinExistence type="predicted"/>
<dbReference type="Pfam" id="PF07885">
    <property type="entry name" value="Ion_trans_2"/>
    <property type="match status" value="1"/>
</dbReference>
<keyword evidence="2" id="KW-0472">Membrane</keyword>
<evidence type="ECO:0000313" key="4">
    <source>
        <dbReference type="EMBL" id="GAA2114523.1"/>
    </source>
</evidence>
<dbReference type="RefSeq" id="WP_344301832.1">
    <property type="nucleotide sequence ID" value="NZ_BAAAQQ010000002.1"/>
</dbReference>
<keyword evidence="2" id="KW-1133">Transmembrane helix</keyword>
<dbReference type="EMBL" id="BAAAQQ010000002">
    <property type="protein sequence ID" value="GAA2114523.1"/>
    <property type="molecule type" value="Genomic_DNA"/>
</dbReference>
<protein>
    <recommendedName>
        <fullName evidence="3">Potassium channel domain-containing protein</fullName>
    </recommendedName>
</protein>
<feature type="domain" description="Potassium channel" evidence="3">
    <location>
        <begin position="37"/>
        <end position="74"/>
    </location>
</feature>
<feature type="compositionally biased region" description="Low complexity" evidence="1">
    <location>
        <begin position="114"/>
        <end position="131"/>
    </location>
</feature>
<comment type="caution">
    <text evidence="4">The sequence shown here is derived from an EMBL/GenBank/DDBJ whole genome shotgun (WGS) entry which is preliminary data.</text>
</comment>
<keyword evidence="2" id="KW-0812">Transmembrane</keyword>
<organism evidence="4 5">
    <name type="scientific">Nocardioides bigeumensis</name>
    <dbReference type="NCBI Taxonomy" id="433657"/>
    <lineage>
        <taxon>Bacteria</taxon>
        <taxon>Bacillati</taxon>
        <taxon>Actinomycetota</taxon>
        <taxon>Actinomycetes</taxon>
        <taxon>Propionibacteriales</taxon>
        <taxon>Nocardioidaceae</taxon>
        <taxon>Nocardioides</taxon>
    </lineage>
</organism>
<dbReference type="InterPro" id="IPR013099">
    <property type="entry name" value="K_chnl_dom"/>
</dbReference>
<dbReference type="Gene3D" id="1.20.5.110">
    <property type="match status" value="1"/>
</dbReference>
<dbReference type="Proteomes" id="UP001500575">
    <property type="component" value="Unassembled WGS sequence"/>
</dbReference>
<reference evidence="4 5" key="1">
    <citation type="journal article" date="2019" name="Int. J. Syst. Evol. Microbiol.">
        <title>The Global Catalogue of Microorganisms (GCM) 10K type strain sequencing project: providing services to taxonomists for standard genome sequencing and annotation.</title>
        <authorList>
            <consortium name="The Broad Institute Genomics Platform"/>
            <consortium name="The Broad Institute Genome Sequencing Center for Infectious Disease"/>
            <person name="Wu L."/>
            <person name="Ma J."/>
        </authorList>
    </citation>
    <scope>NUCLEOTIDE SEQUENCE [LARGE SCALE GENOMIC DNA]</scope>
    <source>
        <strain evidence="4 5">JCM 16021</strain>
    </source>
</reference>